<evidence type="ECO:0000259" key="4">
    <source>
        <dbReference type="PROSITE" id="PS50932"/>
    </source>
</evidence>
<dbReference type="PANTHER" id="PTHR30146">
    <property type="entry name" value="LACI-RELATED TRANSCRIPTIONAL REPRESSOR"/>
    <property type="match status" value="1"/>
</dbReference>
<proteinExistence type="predicted"/>
<evidence type="ECO:0000313" key="5">
    <source>
        <dbReference type="EMBL" id="MDT0687225.1"/>
    </source>
</evidence>
<keyword evidence="1" id="KW-0805">Transcription regulation</keyword>
<dbReference type="PROSITE" id="PS50932">
    <property type="entry name" value="HTH_LACI_2"/>
    <property type="match status" value="1"/>
</dbReference>
<dbReference type="SMART" id="SM00354">
    <property type="entry name" value="HTH_LACI"/>
    <property type="match status" value="1"/>
</dbReference>
<dbReference type="CDD" id="cd01392">
    <property type="entry name" value="HTH_LacI"/>
    <property type="match status" value="1"/>
</dbReference>
<reference evidence="5 6" key="1">
    <citation type="submission" date="2023-09" db="EMBL/GenBank/DDBJ databases">
        <authorList>
            <person name="Rey-Velasco X."/>
        </authorList>
    </citation>
    <scope>NUCLEOTIDE SEQUENCE [LARGE SCALE GENOMIC DNA]</scope>
    <source>
        <strain evidence="5 6">F225</strain>
    </source>
</reference>
<feature type="domain" description="HTH lacI-type" evidence="4">
    <location>
        <begin position="7"/>
        <end position="61"/>
    </location>
</feature>
<evidence type="ECO:0000256" key="1">
    <source>
        <dbReference type="ARBA" id="ARBA00023015"/>
    </source>
</evidence>
<dbReference type="InterPro" id="IPR028082">
    <property type="entry name" value="Peripla_BP_I"/>
</dbReference>
<dbReference type="PANTHER" id="PTHR30146:SF109">
    <property type="entry name" value="HTH-TYPE TRANSCRIPTIONAL REGULATOR GALS"/>
    <property type="match status" value="1"/>
</dbReference>
<keyword evidence="2 5" id="KW-0238">DNA-binding</keyword>
<name>A0ABU3DU30_9FLAO</name>
<dbReference type="CDD" id="cd06267">
    <property type="entry name" value="PBP1_LacI_sugar_binding-like"/>
    <property type="match status" value="1"/>
</dbReference>
<dbReference type="SUPFAM" id="SSF53822">
    <property type="entry name" value="Periplasmic binding protein-like I"/>
    <property type="match status" value="1"/>
</dbReference>
<dbReference type="InterPro" id="IPR000843">
    <property type="entry name" value="HTH_LacI"/>
</dbReference>
<organism evidence="5 6">
    <name type="scientific">Autumnicola psychrophila</name>
    <dbReference type="NCBI Taxonomy" id="3075592"/>
    <lineage>
        <taxon>Bacteria</taxon>
        <taxon>Pseudomonadati</taxon>
        <taxon>Bacteroidota</taxon>
        <taxon>Flavobacteriia</taxon>
        <taxon>Flavobacteriales</taxon>
        <taxon>Flavobacteriaceae</taxon>
        <taxon>Autumnicola</taxon>
    </lineage>
</organism>
<dbReference type="RefSeq" id="WP_311500518.1">
    <property type="nucleotide sequence ID" value="NZ_JAVRHN010000009.1"/>
</dbReference>
<keyword evidence="6" id="KW-1185">Reference proteome</keyword>
<evidence type="ECO:0000313" key="6">
    <source>
        <dbReference type="Proteomes" id="UP001253848"/>
    </source>
</evidence>
<sequence length="345" mass="38887">MSEKQRITIYDISKKLNISAATVSRALNDDPKISKKTQDLVRETAVKMNYKRNRLAQALKSGRTNNIAVIVPYIDRNFFSSIIRGIEEELTPHGYHVIICQSHEKVQNEVEQIATLLNTQVDVILMSISKTARNFDHIRSILKDKTPLVFFDRTIKSPQVSSVLIDDFKAGYIATEHLINQGCKKIAHLCGDRNVNIYKNRHDGYRAALKKFGIQYSPDYVIEVSSKVKSGMAAVRSLWHLEVTPDAIFAAGDYAALGAIQELKNKNVEIPEEVCIVGSSNEPFTKYMEMPITSISQTPRLMGKIAAQVILEQIKESYFIEKKITLPPELFIRDSSARSIVDLSV</sequence>
<dbReference type="InterPro" id="IPR010982">
    <property type="entry name" value="Lambda_DNA-bd_dom_sf"/>
</dbReference>
<dbReference type="Pfam" id="PF00356">
    <property type="entry name" value="LacI"/>
    <property type="match status" value="1"/>
</dbReference>
<dbReference type="Proteomes" id="UP001253848">
    <property type="component" value="Unassembled WGS sequence"/>
</dbReference>
<accession>A0ABU3DU30</accession>
<dbReference type="EMBL" id="JAVRHN010000009">
    <property type="protein sequence ID" value="MDT0687225.1"/>
    <property type="molecule type" value="Genomic_DNA"/>
</dbReference>
<keyword evidence="3" id="KW-0804">Transcription</keyword>
<dbReference type="InterPro" id="IPR001761">
    <property type="entry name" value="Peripla_BP/Lac1_sug-bd_dom"/>
</dbReference>
<dbReference type="Gene3D" id="3.40.50.2300">
    <property type="match status" value="2"/>
</dbReference>
<dbReference type="GO" id="GO:0003677">
    <property type="term" value="F:DNA binding"/>
    <property type="evidence" value="ECO:0007669"/>
    <property type="project" value="UniProtKB-KW"/>
</dbReference>
<dbReference type="Gene3D" id="1.10.260.40">
    <property type="entry name" value="lambda repressor-like DNA-binding domains"/>
    <property type="match status" value="1"/>
</dbReference>
<dbReference type="Pfam" id="PF00532">
    <property type="entry name" value="Peripla_BP_1"/>
    <property type="match status" value="1"/>
</dbReference>
<evidence type="ECO:0000256" key="3">
    <source>
        <dbReference type="ARBA" id="ARBA00023163"/>
    </source>
</evidence>
<dbReference type="SUPFAM" id="SSF47413">
    <property type="entry name" value="lambda repressor-like DNA-binding domains"/>
    <property type="match status" value="1"/>
</dbReference>
<gene>
    <name evidence="5" type="ORF">RM541_12705</name>
</gene>
<protein>
    <submittedName>
        <fullName evidence="5">LacI family DNA-binding transcriptional regulator</fullName>
    </submittedName>
</protein>
<evidence type="ECO:0000256" key="2">
    <source>
        <dbReference type="ARBA" id="ARBA00023125"/>
    </source>
</evidence>
<comment type="caution">
    <text evidence="5">The sequence shown here is derived from an EMBL/GenBank/DDBJ whole genome shotgun (WGS) entry which is preliminary data.</text>
</comment>